<evidence type="ECO:0000313" key="2">
    <source>
        <dbReference type="Proteomes" id="UP000008021"/>
    </source>
</evidence>
<dbReference type="Proteomes" id="UP000008021">
    <property type="component" value="Chromosome 3"/>
</dbReference>
<evidence type="ECO:0000313" key="1">
    <source>
        <dbReference type="EnsemblPlants" id="OMERI03G23690.1"/>
    </source>
</evidence>
<dbReference type="HOGENOM" id="CLU_2376403_0_0_1"/>
<proteinExistence type="predicted"/>
<organism evidence="1">
    <name type="scientific">Oryza meridionalis</name>
    <dbReference type="NCBI Taxonomy" id="40149"/>
    <lineage>
        <taxon>Eukaryota</taxon>
        <taxon>Viridiplantae</taxon>
        <taxon>Streptophyta</taxon>
        <taxon>Embryophyta</taxon>
        <taxon>Tracheophyta</taxon>
        <taxon>Spermatophyta</taxon>
        <taxon>Magnoliopsida</taxon>
        <taxon>Liliopsida</taxon>
        <taxon>Poales</taxon>
        <taxon>Poaceae</taxon>
        <taxon>BOP clade</taxon>
        <taxon>Oryzoideae</taxon>
        <taxon>Oryzeae</taxon>
        <taxon>Oryzinae</taxon>
        <taxon>Oryza</taxon>
    </lineage>
</organism>
<protein>
    <submittedName>
        <fullName evidence="1">Uncharacterized protein</fullName>
    </submittedName>
</protein>
<name>A0A0E0D3R6_9ORYZ</name>
<accession>A0A0E0D3R6</accession>
<reference evidence="1" key="1">
    <citation type="submission" date="2015-04" db="UniProtKB">
        <authorList>
            <consortium name="EnsemblPlants"/>
        </authorList>
    </citation>
    <scope>IDENTIFICATION</scope>
</reference>
<keyword evidence="2" id="KW-1185">Reference proteome</keyword>
<reference evidence="1" key="2">
    <citation type="submission" date="2018-05" db="EMBL/GenBank/DDBJ databases">
        <title>OmerRS3 (Oryza meridionalis Reference Sequence Version 3).</title>
        <authorList>
            <person name="Zhang J."/>
            <person name="Kudrna D."/>
            <person name="Lee S."/>
            <person name="Talag J."/>
            <person name="Welchert J."/>
            <person name="Wing R.A."/>
        </authorList>
    </citation>
    <scope>NUCLEOTIDE SEQUENCE [LARGE SCALE GENOMIC DNA]</scope>
    <source>
        <strain evidence="1">cv. OR44</strain>
    </source>
</reference>
<dbReference type="EnsemblPlants" id="OMERI03G23690.1">
    <property type="protein sequence ID" value="OMERI03G23690.1"/>
    <property type="gene ID" value="OMERI03G23690"/>
</dbReference>
<dbReference type="AlphaFoldDB" id="A0A0E0D3R6"/>
<sequence length="95" mass="9526">MPPSGVVAGRLRVRDSCGMGGKEEDEAASQGKAAAGVMVVVRDGCVGLCLGIASESLARPWAGMTTTTSLGAVPLLGGVVLALTPPSTKTLCVQW</sequence>
<dbReference type="Gramene" id="OMERI03G23690.1">
    <property type="protein sequence ID" value="OMERI03G23690.1"/>
    <property type="gene ID" value="OMERI03G23690"/>
</dbReference>